<dbReference type="Proteomes" id="UP000639403">
    <property type="component" value="Unassembled WGS sequence"/>
</dbReference>
<organism evidence="1 2">
    <name type="scientific">Rhodonia placenta</name>
    <dbReference type="NCBI Taxonomy" id="104341"/>
    <lineage>
        <taxon>Eukaryota</taxon>
        <taxon>Fungi</taxon>
        <taxon>Dikarya</taxon>
        <taxon>Basidiomycota</taxon>
        <taxon>Agaricomycotina</taxon>
        <taxon>Agaricomycetes</taxon>
        <taxon>Polyporales</taxon>
        <taxon>Adustoporiaceae</taxon>
        <taxon>Rhodonia</taxon>
    </lineage>
</organism>
<evidence type="ECO:0000313" key="2">
    <source>
        <dbReference type="Proteomes" id="UP000639403"/>
    </source>
</evidence>
<reference evidence="1" key="2">
    <citation type="journal article" name="Front. Microbiol.">
        <title>Degradative Capacity of Two Strains of Rhodonia placenta: From Phenotype to Genotype.</title>
        <authorList>
            <person name="Kolle M."/>
            <person name="Horta M.A.C."/>
            <person name="Nowrousian M."/>
            <person name="Ohm R.A."/>
            <person name="Benz J.P."/>
            <person name="Pilgard A."/>
        </authorList>
    </citation>
    <scope>NUCLEOTIDE SEQUENCE</scope>
    <source>
        <strain evidence="1">FPRL280</strain>
    </source>
</reference>
<evidence type="ECO:0000313" key="1">
    <source>
        <dbReference type="EMBL" id="KAF9802210.1"/>
    </source>
</evidence>
<comment type="caution">
    <text evidence="1">The sequence shown here is derived from an EMBL/GenBank/DDBJ whole genome shotgun (WGS) entry which is preliminary data.</text>
</comment>
<sequence>MIRAGCAHWSVRSWSVHSMLTQPWGPVSQSGCVSGAQAVPCTAVPSNLIV</sequence>
<protein>
    <submittedName>
        <fullName evidence="1">Uncharacterized protein</fullName>
    </submittedName>
</protein>
<dbReference type="EMBL" id="JADOXO010000594">
    <property type="protein sequence ID" value="KAF9802210.1"/>
    <property type="molecule type" value="Genomic_DNA"/>
</dbReference>
<reference evidence="1" key="1">
    <citation type="submission" date="2020-11" db="EMBL/GenBank/DDBJ databases">
        <authorList>
            <person name="Koelle M."/>
            <person name="Horta M.A.C."/>
            <person name="Nowrousian M."/>
            <person name="Ohm R.A."/>
            <person name="Benz P."/>
            <person name="Pilgard A."/>
        </authorList>
    </citation>
    <scope>NUCLEOTIDE SEQUENCE</scope>
    <source>
        <strain evidence="1">FPRL280</strain>
    </source>
</reference>
<gene>
    <name evidence="1" type="ORF">IEO21_09940</name>
</gene>
<proteinExistence type="predicted"/>
<name>A0A8H7NTC8_9APHY</name>
<accession>A0A8H7NTC8</accession>
<dbReference type="AlphaFoldDB" id="A0A8H7NTC8"/>